<dbReference type="Pfam" id="PF03330">
    <property type="entry name" value="DPBB_1"/>
    <property type="match status" value="1"/>
</dbReference>
<dbReference type="InterPro" id="IPR007112">
    <property type="entry name" value="Expansin/allergen_DPBB_dom"/>
</dbReference>
<sequence length="276" mass="29161">MLKKKGKLGLKKGRQIGRIAKSRGGGGDLGGVWIIDVLEQVAKAVFGLNSKPSSSKGRAQVLPQSSVENREKSTSSRRVYFMGKVDTVDAGGDGNIARIIQLVTVQKEPIVASDGQDEGINQAPEGDVSVGQGPEAVQGMDGGDMPVNVDMNTEIPETAKVPETSKVSETFKGSGTYYDPSVGAGSCGSVHKATELVAALNINQFEATSNPNNSPSCGKCAVVRSKSEGSGEVKVRITDMCPGCKKWGLDLSPAAFKKIAREDKGRVEIEWEFVEC</sequence>
<keyword evidence="5" id="KW-1185">Reference proteome</keyword>
<evidence type="ECO:0000259" key="3">
    <source>
        <dbReference type="PROSITE" id="PS50842"/>
    </source>
</evidence>
<dbReference type="Gene3D" id="2.40.40.10">
    <property type="entry name" value="RlpA-like domain"/>
    <property type="match status" value="1"/>
</dbReference>
<evidence type="ECO:0000256" key="1">
    <source>
        <dbReference type="ARBA" id="ARBA00022729"/>
    </source>
</evidence>
<dbReference type="InterPro" id="IPR009009">
    <property type="entry name" value="RlpA-like_DPBB"/>
</dbReference>
<dbReference type="InterPro" id="IPR036908">
    <property type="entry name" value="RlpA-like_sf"/>
</dbReference>
<dbReference type="PANTHER" id="PTHR31836">
    <property type="match status" value="1"/>
</dbReference>
<comment type="caution">
    <text evidence="4">The sequence shown here is derived from an EMBL/GenBank/DDBJ whole genome shotgun (WGS) entry which is preliminary data.</text>
</comment>
<evidence type="ECO:0000256" key="2">
    <source>
        <dbReference type="SAM" id="MobiDB-lite"/>
    </source>
</evidence>
<organism evidence="4 5">
    <name type="scientific">Smittium culicis</name>
    <dbReference type="NCBI Taxonomy" id="133412"/>
    <lineage>
        <taxon>Eukaryota</taxon>
        <taxon>Fungi</taxon>
        <taxon>Fungi incertae sedis</taxon>
        <taxon>Zoopagomycota</taxon>
        <taxon>Kickxellomycotina</taxon>
        <taxon>Harpellomycetes</taxon>
        <taxon>Harpellales</taxon>
        <taxon>Legeriomycetaceae</taxon>
        <taxon>Smittium</taxon>
    </lineage>
</organism>
<dbReference type="STRING" id="133412.A0A1R1X7A2"/>
<gene>
    <name evidence="4" type="ORF">AYI70_g10273</name>
</gene>
<feature type="domain" description="Expansin-like EG45" evidence="3">
    <location>
        <begin position="184"/>
        <end position="276"/>
    </location>
</feature>
<dbReference type="CDD" id="cd22191">
    <property type="entry name" value="DPBB_RlpA_EXP_N-like"/>
    <property type="match status" value="1"/>
</dbReference>
<dbReference type="PANTHER" id="PTHR31836:SF21">
    <property type="entry name" value="EXPANSIN-LIKE PROTEIN 7"/>
    <property type="match status" value="1"/>
</dbReference>
<dbReference type="EMBL" id="LSSN01004962">
    <property type="protein sequence ID" value="OMJ10521.1"/>
    <property type="molecule type" value="Genomic_DNA"/>
</dbReference>
<feature type="region of interest" description="Disordered" evidence="2">
    <location>
        <begin position="51"/>
        <end position="76"/>
    </location>
</feature>
<proteinExistence type="predicted"/>
<feature type="region of interest" description="Disordered" evidence="2">
    <location>
        <begin position="114"/>
        <end position="143"/>
    </location>
</feature>
<dbReference type="Proteomes" id="UP000187283">
    <property type="component" value="Unassembled WGS sequence"/>
</dbReference>
<dbReference type="PROSITE" id="PS50842">
    <property type="entry name" value="EXPANSIN_EG45"/>
    <property type="match status" value="1"/>
</dbReference>
<name>A0A1R1X7A2_9FUNG</name>
<dbReference type="OrthoDB" id="406505at2759"/>
<reference evidence="4 5" key="1">
    <citation type="submission" date="2017-01" db="EMBL/GenBank/DDBJ databases">
        <authorList>
            <person name="Mah S.A."/>
            <person name="Swanson W.J."/>
            <person name="Moy G.W."/>
            <person name="Vacquier V.D."/>
        </authorList>
    </citation>
    <scope>NUCLEOTIDE SEQUENCE [LARGE SCALE GENOMIC DNA]</scope>
    <source>
        <strain evidence="4 5">GSMNP</strain>
    </source>
</reference>
<protein>
    <submittedName>
        <fullName evidence="4">Papain inhibitor</fullName>
    </submittedName>
</protein>
<evidence type="ECO:0000313" key="4">
    <source>
        <dbReference type="EMBL" id="OMJ10521.1"/>
    </source>
</evidence>
<feature type="compositionally biased region" description="Polar residues" evidence="2">
    <location>
        <begin position="51"/>
        <end position="67"/>
    </location>
</feature>
<keyword evidence="1" id="KW-0732">Signal</keyword>
<dbReference type="InterPro" id="IPR051477">
    <property type="entry name" value="Expansin_CellWall"/>
</dbReference>
<dbReference type="AlphaFoldDB" id="A0A1R1X7A2"/>
<dbReference type="SUPFAM" id="SSF50685">
    <property type="entry name" value="Barwin-like endoglucanases"/>
    <property type="match status" value="1"/>
</dbReference>
<accession>A0A1R1X7A2</accession>
<evidence type="ECO:0000313" key="5">
    <source>
        <dbReference type="Proteomes" id="UP000187283"/>
    </source>
</evidence>